<evidence type="ECO:0000313" key="4">
    <source>
        <dbReference type="EMBL" id="SDF31504.1"/>
    </source>
</evidence>
<dbReference type="SUPFAM" id="SSF50129">
    <property type="entry name" value="GroES-like"/>
    <property type="match status" value="1"/>
</dbReference>
<dbReference type="OrthoDB" id="9780520at2"/>
<dbReference type="InterPro" id="IPR013154">
    <property type="entry name" value="ADH-like_N"/>
</dbReference>
<evidence type="ECO:0000259" key="3">
    <source>
        <dbReference type="SMART" id="SM00829"/>
    </source>
</evidence>
<accession>A0A1G7K389</accession>
<dbReference type="PANTHER" id="PTHR48106:SF8">
    <property type="entry name" value="OS02G0805600 PROTEIN"/>
    <property type="match status" value="1"/>
</dbReference>
<dbReference type="InterPro" id="IPR013149">
    <property type="entry name" value="ADH-like_C"/>
</dbReference>
<keyword evidence="5" id="KW-1185">Reference proteome</keyword>
<keyword evidence="2" id="KW-0560">Oxidoreductase</keyword>
<dbReference type="RefSeq" id="WP_089962870.1">
    <property type="nucleotide sequence ID" value="NZ_FNAV01000017.1"/>
</dbReference>
<keyword evidence="1" id="KW-0521">NADP</keyword>
<dbReference type="SUPFAM" id="SSF51735">
    <property type="entry name" value="NAD(P)-binding Rossmann-fold domains"/>
    <property type="match status" value="1"/>
</dbReference>
<dbReference type="Gene3D" id="3.40.50.720">
    <property type="entry name" value="NAD(P)-binding Rossmann-like Domain"/>
    <property type="match status" value="1"/>
</dbReference>
<dbReference type="PANTHER" id="PTHR48106">
    <property type="entry name" value="QUINONE OXIDOREDUCTASE PIG3-RELATED"/>
    <property type="match status" value="1"/>
</dbReference>
<dbReference type="GO" id="GO:0070402">
    <property type="term" value="F:NADPH binding"/>
    <property type="evidence" value="ECO:0007669"/>
    <property type="project" value="TreeGrafter"/>
</dbReference>
<dbReference type="Proteomes" id="UP000198994">
    <property type="component" value="Unassembled WGS sequence"/>
</dbReference>
<protein>
    <submittedName>
        <fullName evidence="4">Putative NAD(P)H quinone oxidoreductase, PIG3 family</fullName>
    </submittedName>
</protein>
<dbReference type="InterPro" id="IPR020843">
    <property type="entry name" value="ER"/>
</dbReference>
<dbReference type="Pfam" id="PF00107">
    <property type="entry name" value="ADH_zinc_N"/>
    <property type="match status" value="1"/>
</dbReference>
<dbReference type="InterPro" id="IPR011032">
    <property type="entry name" value="GroES-like_sf"/>
</dbReference>
<dbReference type="GO" id="GO:0016651">
    <property type="term" value="F:oxidoreductase activity, acting on NAD(P)H"/>
    <property type="evidence" value="ECO:0007669"/>
    <property type="project" value="TreeGrafter"/>
</dbReference>
<dbReference type="InterPro" id="IPR036291">
    <property type="entry name" value="NAD(P)-bd_dom_sf"/>
</dbReference>
<proteinExistence type="predicted"/>
<dbReference type="Pfam" id="PF08240">
    <property type="entry name" value="ADH_N"/>
    <property type="match status" value="1"/>
</dbReference>
<name>A0A1G7K389_9RHOB</name>
<gene>
    <name evidence="4" type="ORF">SAMN04488105_11712</name>
</gene>
<evidence type="ECO:0000256" key="2">
    <source>
        <dbReference type="ARBA" id="ARBA00023002"/>
    </source>
</evidence>
<dbReference type="CDD" id="cd05276">
    <property type="entry name" value="p53_inducible_oxidoreductase"/>
    <property type="match status" value="1"/>
</dbReference>
<dbReference type="AlphaFoldDB" id="A0A1G7K389"/>
<evidence type="ECO:0000256" key="1">
    <source>
        <dbReference type="ARBA" id="ARBA00022857"/>
    </source>
</evidence>
<dbReference type="SMART" id="SM00829">
    <property type="entry name" value="PKS_ER"/>
    <property type="match status" value="1"/>
</dbReference>
<dbReference type="STRING" id="282683.SAMN04488105_11712"/>
<sequence length="333" mass="34899">MTETTRAVIAEGAGGPEVLRVIETTRPEPGPGQLLIEVHAAGINRPDVMQRQGNYPPPPGASEVFGLELAGVVARLGEGVTGFAIGDRVMGLVHSGAYADWALLDAPIAIPVPRSLSLAEAGAVPETFFTVWSNVFERAALKPGETLLVHGGTSGIGTTAIQLAKALGSTVIVTAGSDGKCQAARDLGADHAINYRTQDFVEVARELTGGRGPDVILDMVGGSYIQRNIELLAADGRISQIAFQQGSKAEVDFLPLLMKRGTITASTLRARPVEMKAKLARALTEHVVPLLASGAVRPPIDSTFALEDVARAHARMDGGSHVGKIVLLMKPET</sequence>
<dbReference type="EMBL" id="FNAV01000017">
    <property type="protein sequence ID" value="SDF31504.1"/>
    <property type="molecule type" value="Genomic_DNA"/>
</dbReference>
<dbReference type="NCBIfam" id="TIGR02824">
    <property type="entry name" value="quinone_pig3"/>
    <property type="match status" value="1"/>
</dbReference>
<feature type="domain" description="Enoyl reductase (ER)" evidence="3">
    <location>
        <begin position="14"/>
        <end position="327"/>
    </location>
</feature>
<reference evidence="5" key="1">
    <citation type="submission" date="2016-10" db="EMBL/GenBank/DDBJ databases">
        <authorList>
            <person name="Varghese N."/>
            <person name="Submissions S."/>
        </authorList>
    </citation>
    <scope>NUCLEOTIDE SEQUENCE [LARGE SCALE GENOMIC DNA]</scope>
    <source>
        <strain evidence="5">DSM 10146</strain>
    </source>
</reference>
<evidence type="ECO:0000313" key="5">
    <source>
        <dbReference type="Proteomes" id="UP000198994"/>
    </source>
</evidence>
<organism evidence="4 5">
    <name type="scientific">Salipiger thiooxidans</name>
    <dbReference type="NCBI Taxonomy" id="282683"/>
    <lineage>
        <taxon>Bacteria</taxon>
        <taxon>Pseudomonadati</taxon>
        <taxon>Pseudomonadota</taxon>
        <taxon>Alphaproteobacteria</taxon>
        <taxon>Rhodobacterales</taxon>
        <taxon>Roseobacteraceae</taxon>
        <taxon>Salipiger</taxon>
    </lineage>
</organism>
<dbReference type="Gene3D" id="3.90.180.10">
    <property type="entry name" value="Medium-chain alcohol dehydrogenases, catalytic domain"/>
    <property type="match status" value="1"/>
</dbReference>
<dbReference type="InterPro" id="IPR014189">
    <property type="entry name" value="Quinone_OxRdtase_PIG3"/>
</dbReference>